<dbReference type="InParanoid" id="D8LT58"/>
<dbReference type="OrthoDB" id="1434354at2759"/>
<dbReference type="AlphaFoldDB" id="D8LT58"/>
<proteinExistence type="predicted"/>
<dbReference type="CDD" id="cd00170">
    <property type="entry name" value="SEC14"/>
    <property type="match status" value="1"/>
</dbReference>
<evidence type="ECO:0000313" key="2">
    <source>
        <dbReference type="EMBL" id="CBN77929.1"/>
    </source>
</evidence>
<feature type="domain" description="CRAL-TRIO" evidence="1">
    <location>
        <begin position="117"/>
        <end position="251"/>
    </location>
</feature>
<dbReference type="eggNOG" id="KOG1471">
    <property type="taxonomic scope" value="Eukaryota"/>
</dbReference>
<dbReference type="SUPFAM" id="SSF52087">
    <property type="entry name" value="CRAL/TRIO domain"/>
    <property type="match status" value="1"/>
</dbReference>
<name>D8LT58_ECTSI</name>
<organism evidence="2 3">
    <name type="scientific">Ectocarpus siliculosus</name>
    <name type="common">Brown alga</name>
    <name type="synonym">Conferva siliculosa</name>
    <dbReference type="NCBI Taxonomy" id="2880"/>
    <lineage>
        <taxon>Eukaryota</taxon>
        <taxon>Sar</taxon>
        <taxon>Stramenopiles</taxon>
        <taxon>Ochrophyta</taxon>
        <taxon>PX clade</taxon>
        <taxon>Phaeophyceae</taxon>
        <taxon>Ectocarpales</taxon>
        <taxon>Ectocarpaceae</taxon>
        <taxon>Ectocarpus</taxon>
    </lineage>
</organism>
<evidence type="ECO:0000313" key="3">
    <source>
        <dbReference type="Proteomes" id="UP000002630"/>
    </source>
</evidence>
<dbReference type="OMA" id="LWQFHMS"/>
<dbReference type="InterPro" id="IPR036273">
    <property type="entry name" value="CRAL/TRIO_N_dom_sf"/>
</dbReference>
<gene>
    <name evidence="2" type="ORF">Esi_0081_0003</name>
</gene>
<dbReference type="SUPFAM" id="SSF46938">
    <property type="entry name" value="CRAL/TRIO N-terminal domain"/>
    <property type="match status" value="1"/>
</dbReference>
<dbReference type="EMBL" id="FN649751">
    <property type="protein sequence ID" value="CBN77929.1"/>
    <property type="molecule type" value="Genomic_DNA"/>
</dbReference>
<dbReference type="Proteomes" id="UP000002630">
    <property type="component" value="Linkage Group LG26"/>
</dbReference>
<dbReference type="PANTHER" id="PTHR45657">
    <property type="entry name" value="CRAL-TRIO DOMAIN-CONTAINING PROTEIN YKL091C-RELATED"/>
    <property type="match status" value="1"/>
</dbReference>
<dbReference type="Gene3D" id="3.40.525.10">
    <property type="entry name" value="CRAL-TRIO lipid binding domain"/>
    <property type="match status" value="1"/>
</dbReference>
<accession>D8LT58</accession>
<evidence type="ECO:0000259" key="1">
    <source>
        <dbReference type="PROSITE" id="PS50191"/>
    </source>
</evidence>
<sequence length="269" mass="30404">MVPPYHPGAACAEMIDYARRLSSSHEAALGGLRQWLTRESVNLSPLLGDVGLTLAASCPPEEEDLVLLRFLRHNAWDVELTRAQLEASLSWRVETGVASNARREPWEVSGCASAEAFEELCRTHYPHYTIGTDRVGRPILVQKYGNFDTSKLQEFTTLPGLLRYHAWEQENNADLLRRTSARTGYLVETYAVVMDFKGMSMGQVNRDFLWLLRELSEMDRKHYPGRGGVIFVINTPPLFGLVWQGIRGFLATQLFGHFWGFCILAVLAE</sequence>
<dbReference type="Pfam" id="PF00650">
    <property type="entry name" value="CRAL_TRIO"/>
    <property type="match status" value="1"/>
</dbReference>
<dbReference type="STRING" id="2880.D8LT58"/>
<dbReference type="EMBL" id="FN649047">
    <property type="protein sequence ID" value="CBN77929.1"/>
    <property type="molecule type" value="Genomic_DNA"/>
</dbReference>
<keyword evidence="3" id="KW-1185">Reference proteome</keyword>
<dbReference type="PANTHER" id="PTHR45657:SF1">
    <property type="entry name" value="CRAL-TRIO DOMAIN-CONTAINING PROTEIN YKL091C-RELATED"/>
    <property type="match status" value="1"/>
</dbReference>
<reference evidence="2 3" key="1">
    <citation type="journal article" date="2010" name="Nature">
        <title>The Ectocarpus genome and the independent evolution of multicellularity in brown algae.</title>
        <authorList>
            <person name="Cock J.M."/>
            <person name="Sterck L."/>
            <person name="Rouze P."/>
            <person name="Scornet D."/>
            <person name="Allen A.E."/>
            <person name="Amoutzias G."/>
            <person name="Anthouard V."/>
            <person name="Artiguenave F."/>
            <person name="Aury J.M."/>
            <person name="Badger J.H."/>
            <person name="Beszteri B."/>
            <person name="Billiau K."/>
            <person name="Bonnet E."/>
            <person name="Bothwell J.H."/>
            <person name="Bowler C."/>
            <person name="Boyen C."/>
            <person name="Brownlee C."/>
            <person name="Carrano C.J."/>
            <person name="Charrier B."/>
            <person name="Cho G.Y."/>
            <person name="Coelho S.M."/>
            <person name="Collen J."/>
            <person name="Corre E."/>
            <person name="Da Silva C."/>
            <person name="Delage L."/>
            <person name="Delaroque N."/>
            <person name="Dittami S.M."/>
            <person name="Doulbeau S."/>
            <person name="Elias M."/>
            <person name="Farnham G."/>
            <person name="Gachon C.M."/>
            <person name="Gschloessl B."/>
            <person name="Heesch S."/>
            <person name="Jabbari K."/>
            <person name="Jubin C."/>
            <person name="Kawai H."/>
            <person name="Kimura K."/>
            <person name="Kloareg B."/>
            <person name="Kupper F.C."/>
            <person name="Lang D."/>
            <person name="Le Bail A."/>
            <person name="Leblanc C."/>
            <person name="Lerouge P."/>
            <person name="Lohr M."/>
            <person name="Lopez P.J."/>
            <person name="Martens C."/>
            <person name="Maumus F."/>
            <person name="Michel G."/>
            <person name="Miranda-Saavedra D."/>
            <person name="Morales J."/>
            <person name="Moreau H."/>
            <person name="Motomura T."/>
            <person name="Nagasato C."/>
            <person name="Napoli C.A."/>
            <person name="Nelson D.R."/>
            <person name="Nyvall-Collen P."/>
            <person name="Peters A.F."/>
            <person name="Pommier C."/>
            <person name="Potin P."/>
            <person name="Poulain J."/>
            <person name="Quesneville H."/>
            <person name="Read B."/>
            <person name="Rensing S.A."/>
            <person name="Ritter A."/>
            <person name="Rousvoal S."/>
            <person name="Samanta M."/>
            <person name="Samson G."/>
            <person name="Schroeder D.C."/>
            <person name="Segurens B."/>
            <person name="Strittmatter M."/>
            <person name="Tonon T."/>
            <person name="Tregear J.W."/>
            <person name="Valentin K."/>
            <person name="von Dassow P."/>
            <person name="Yamagishi T."/>
            <person name="Van de Peer Y."/>
            <person name="Wincker P."/>
        </authorList>
    </citation>
    <scope>NUCLEOTIDE SEQUENCE [LARGE SCALE GENOMIC DNA]</scope>
    <source>
        <strain evidence="3">Ec32 / CCAP1310/4</strain>
    </source>
</reference>
<dbReference type="InterPro" id="IPR051026">
    <property type="entry name" value="PI/PC_transfer"/>
</dbReference>
<dbReference type="PROSITE" id="PS50191">
    <property type="entry name" value="CRAL_TRIO"/>
    <property type="match status" value="1"/>
</dbReference>
<dbReference type="SMART" id="SM00516">
    <property type="entry name" value="SEC14"/>
    <property type="match status" value="1"/>
</dbReference>
<dbReference type="InterPro" id="IPR036865">
    <property type="entry name" value="CRAL-TRIO_dom_sf"/>
</dbReference>
<dbReference type="InterPro" id="IPR001251">
    <property type="entry name" value="CRAL-TRIO_dom"/>
</dbReference>
<protein>
    <recommendedName>
        <fullName evidence="1">CRAL-TRIO domain-containing protein</fullName>
    </recommendedName>
</protein>